<proteinExistence type="predicted"/>
<protein>
    <submittedName>
        <fullName evidence="1">Arginase/deacetylase</fullName>
    </submittedName>
</protein>
<keyword evidence="2" id="KW-1185">Reference proteome</keyword>
<evidence type="ECO:0000313" key="2">
    <source>
        <dbReference type="Proteomes" id="UP000245626"/>
    </source>
</evidence>
<reference evidence="1 2" key="1">
    <citation type="journal article" date="2018" name="Mol. Biol. Evol.">
        <title>Broad Genomic Sampling Reveals a Smut Pathogenic Ancestry of the Fungal Clade Ustilaginomycotina.</title>
        <authorList>
            <person name="Kijpornyongpan T."/>
            <person name="Mondo S.J."/>
            <person name="Barry K."/>
            <person name="Sandor L."/>
            <person name="Lee J."/>
            <person name="Lipzen A."/>
            <person name="Pangilinan J."/>
            <person name="LaButti K."/>
            <person name="Hainaut M."/>
            <person name="Henrissat B."/>
            <person name="Grigoriev I.V."/>
            <person name="Spatafora J.W."/>
            <person name="Aime M.C."/>
        </authorList>
    </citation>
    <scope>NUCLEOTIDE SEQUENCE [LARGE SCALE GENOMIC DNA]</scope>
    <source>
        <strain evidence="1 2">SA 807</strain>
    </source>
</reference>
<sequence length="897" mass="98696">MEEAGNHDTPNHQQPPTLGSIPSLATGSGIITPANAKKPRYDSGPFASSDPRQNDGQDDDDDFLQSVPLPSQNSADDISIQTKPAFNQPPESQPPFDQAMDEHHAEIGLMADPNTREALASGSPLRLGSDHHLDQGGNEGFDISPVMLESSAHERHPAERDGGDLIRSYSPPLPGSLDMRGMTQFGRNPNGANPNTSVSFHGDAATTASSEEDSEDGSSRFKSGILYDSLMMLHSNPVEEHPEAPERISTIFRLLKKHGCVSRMKRIACREVIKEEVALVHDMGMWEGLERSAFFGRELLAEQCRMLETTSSLYLNEHSALCARLSCGGTIEMCDAIASGRIRNGFAIVRPPGHHAEPKKSMGFCFYNNVAVATRFLQEKYKEGPHRVKKVLILDWDVHHGNGTQAAFWEDPNVLYISLHRYENGEFYPGGPYGGESCVGEGAGRGTSVNIPWPTKGMGDGDYLYAFQQIVMPIAVEYAPDFVIISAGFDAAQGDSIGQCMVTPLGYAHMTYMLNSLANGRMAVVLEGGYNVDAIAESALGVTKVILNEPTPDLPAGTACGALAVETVRRVARVQSRYWKSIATSELEEDDAEDDDELPKLELPEYLKAHRTYEMYEKYQLAEIPLQYDLEERFRGQAFCNEDVMDGYKTVVLFAHDMGNIRIDKALPGAYAGEELAYLVDSSSKIIEWAKSKGYGIVDVNIFSQLPTKVKSQPNLKARPGWTASQYLSAKEKAESDLLLYVWDNIVELSSADNIILIGHGTACRSLMNIIAERSVDRKVKAVVQVLGQNEIPKIPPNRQELRKWYWNNSKVILPVDHPNVVWGDQENLGRRLGRTEKSHEQRAIKVLISHQDDIFAFIETKLAKAKRLAKTAASVESLHAAQNLAGSAANLQSLTG</sequence>
<evidence type="ECO:0000313" key="1">
    <source>
        <dbReference type="EMBL" id="PWN52426.1"/>
    </source>
</evidence>
<accession>A0ACD0P355</accession>
<name>A0ACD0P355_9BASI</name>
<organism evidence="1 2">
    <name type="scientific">Violaceomyces palustris</name>
    <dbReference type="NCBI Taxonomy" id="1673888"/>
    <lineage>
        <taxon>Eukaryota</taxon>
        <taxon>Fungi</taxon>
        <taxon>Dikarya</taxon>
        <taxon>Basidiomycota</taxon>
        <taxon>Ustilaginomycotina</taxon>
        <taxon>Ustilaginomycetes</taxon>
        <taxon>Violaceomycetales</taxon>
        <taxon>Violaceomycetaceae</taxon>
        <taxon>Violaceomyces</taxon>
    </lineage>
</organism>
<dbReference type="EMBL" id="KZ819778">
    <property type="protein sequence ID" value="PWN52426.1"/>
    <property type="molecule type" value="Genomic_DNA"/>
</dbReference>
<dbReference type="Proteomes" id="UP000245626">
    <property type="component" value="Unassembled WGS sequence"/>
</dbReference>
<gene>
    <name evidence="1" type="ORF">IE53DRAFT_385141</name>
</gene>